<accession>A0A2I0L7M7</accession>
<evidence type="ECO:0000313" key="1">
    <source>
        <dbReference type="EMBL" id="PKI76640.1"/>
    </source>
</evidence>
<evidence type="ECO:0000313" key="2">
    <source>
        <dbReference type="Proteomes" id="UP000233551"/>
    </source>
</evidence>
<organism evidence="1 2">
    <name type="scientific">Punica granatum</name>
    <name type="common">Pomegranate</name>
    <dbReference type="NCBI Taxonomy" id="22663"/>
    <lineage>
        <taxon>Eukaryota</taxon>
        <taxon>Viridiplantae</taxon>
        <taxon>Streptophyta</taxon>
        <taxon>Embryophyta</taxon>
        <taxon>Tracheophyta</taxon>
        <taxon>Spermatophyta</taxon>
        <taxon>Magnoliopsida</taxon>
        <taxon>eudicotyledons</taxon>
        <taxon>Gunneridae</taxon>
        <taxon>Pentapetalae</taxon>
        <taxon>rosids</taxon>
        <taxon>malvids</taxon>
        <taxon>Myrtales</taxon>
        <taxon>Lythraceae</taxon>
        <taxon>Punica</taxon>
    </lineage>
</organism>
<comment type="caution">
    <text evidence="1">The sequence shown here is derived from an EMBL/GenBank/DDBJ whole genome shotgun (WGS) entry which is preliminary data.</text>
</comment>
<dbReference type="Proteomes" id="UP000233551">
    <property type="component" value="Unassembled WGS sequence"/>
</dbReference>
<dbReference type="EMBL" id="PGOL01000111">
    <property type="protein sequence ID" value="PKI76640.1"/>
    <property type="molecule type" value="Genomic_DNA"/>
</dbReference>
<reference evidence="1 2" key="1">
    <citation type="submission" date="2017-11" db="EMBL/GenBank/DDBJ databases">
        <title>De-novo sequencing of pomegranate (Punica granatum L.) genome.</title>
        <authorList>
            <person name="Akparov Z."/>
            <person name="Amiraslanov A."/>
            <person name="Hajiyeva S."/>
            <person name="Abbasov M."/>
            <person name="Kaur K."/>
            <person name="Hamwieh A."/>
            <person name="Solovyev V."/>
            <person name="Salamov A."/>
            <person name="Braich B."/>
            <person name="Kosarev P."/>
            <person name="Mahmoud A."/>
            <person name="Hajiyev E."/>
            <person name="Babayeva S."/>
            <person name="Izzatullayeva V."/>
            <person name="Mammadov A."/>
            <person name="Mammadov A."/>
            <person name="Sharifova S."/>
            <person name="Ojaghi J."/>
            <person name="Eynullazada K."/>
            <person name="Bayramov B."/>
            <person name="Abdulazimova A."/>
            <person name="Shahmuradov I."/>
        </authorList>
    </citation>
    <scope>NUCLEOTIDE SEQUENCE [LARGE SCALE GENOMIC DNA]</scope>
    <source>
        <strain evidence="2">cv. AG2017</strain>
        <tissue evidence="1">Leaf</tissue>
    </source>
</reference>
<dbReference type="AlphaFoldDB" id="A0A2I0L7M7"/>
<keyword evidence="2" id="KW-1185">Reference proteome</keyword>
<sequence length="155" mass="17171">MCLANAHSSLNSLFTFILMHSQTDSWQERGIRTVLKTPYWFCRACSTCLSTWDSAPRTFPKTAAHAKPQLGKVHLCGSQSRSDHSRVGHTGHKQRAMRGFTLPRELCRALHLLLQQGKGPTVSDFSSVHPPRGTHCKVQQETIGDIAPDACHGPI</sequence>
<name>A0A2I0L7M7_PUNGR</name>
<protein>
    <submittedName>
        <fullName evidence="1">Uncharacterized protein</fullName>
    </submittedName>
</protein>
<proteinExistence type="predicted"/>
<gene>
    <name evidence="1" type="ORF">CRG98_002949</name>
</gene>